<feature type="domain" description="PPM-type phosphatase" evidence="1">
    <location>
        <begin position="3"/>
        <end position="240"/>
    </location>
</feature>
<accession>A0A178LG72</accession>
<sequence>MMATALSLARTHPGKVRAHNEDALLERPADGFWVVADGMGGHQDGARASRLVVERLAETSLSGNLDQRLDQVRRVLHDTNRRLTQDLTVLADGPERLIGTTVVALLVSAGEAACIWVGDSRAYLWRGNQLYQLTRDHRLLERLIDVEGLSPRQAGRHPGARALTRALGAQEALALDIVRFELQTGDRLLLSSDGLHDVLEARALGAALSLPSPTLALERLLDGVLQGPARDNLTAIVIHPQEAA</sequence>
<name>A0A178LG72_9PSED</name>
<dbReference type="AlphaFoldDB" id="A0A178LG72"/>
<dbReference type="SUPFAM" id="SSF81606">
    <property type="entry name" value="PP2C-like"/>
    <property type="match status" value="1"/>
</dbReference>
<dbReference type="EMBL" id="LWCR01000012">
    <property type="protein sequence ID" value="OAN29714.1"/>
    <property type="molecule type" value="Genomic_DNA"/>
</dbReference>
<comment type="caution">
    <text evidence="2">The sequence shown here is derived from an EMBL/GenBank/DDBJ whole genome shotgun (WGS) entry which is preliminary data.</text>
</comment>
<dbReference type="SMART" id="SM00332">
    <property type="entry name" value="PP2Cc"/>
    <property type="match status" value="1"/>
</dbReference>
<dbReference type="GO" id="GO:0004722">
    <property type="term" value="F:protein serine/threonine phosphatase activity"/>
    <property type="evidence" value="ECO:0007669"/>
    <property type="project" value="InterPro"/>
</dbReference>
<reference evidence="2 3" key="1">
    <citation type="submission" date="2016-04" db="EMBL/GenBank/DDBJ databases">
        <title>Draft Genome Sequences of Staphylococcus capitis Strain H36, S. capitis Strain H65, S. cohnii Strain H62, S. hominis Strain H69, Mycobacterium iranicum Strain H39, Plantibacter sp. Strain H53, Pseudomonas oryzihabitans Strain H72, and Microbacterium sp. Strain H83, isolated from residential settings.</title>
        <authorList>
            <person name="Lymperopoulou D."/>
            <person name="Adams R.I."/>
            <person name="Lindow S."/>
            <person name="Coil D.A."/>
            <person name="Jospin G."/>
            <person name="Eisen J.A."/>
        </authorList>
    </citation>
    <scope>NUCLEOTIDE SEQUENCE [LARGE SCALE GENOMIC DNA]</scope>
    <source>
        <strain evidence="2 3">H72</strain>
    </source>
</reference>
<proteinExistence type="predicted"/>
<dbReference type="CDD" id="cd00143">
    <property type="entry name" value="PP2Cc"/>
    <property type="match status" value="1"/>
</dbReference>
<dbReference type="Proteomes" id="UP000078356">
    <property type="component" value="Unassembled WGS sequence"/>
</dbReference>
<protein>
    <submittedName>
        <fullName evidence="2">Protein phosphatase</fullName>
    </submittedName>
</protein>
<dbReference type="PANTHER" id="PTHR13832:SF827">
    <property type="entry name" value="PROTEIN PHOSPHATASE 1L"/>
    <property type="match status" value="1"/>
</dbReference>
<dbReference type="Pfam" id="PF13672">
    <property type="entry name" value="PP2C_2"/>
    <property type="match status" value="1"/>
</dbReference>
<organism evidence="2 3">
    <name type="scientific">Pseudomonas oryzihabitans</name>
    <dbReference type="NCBI Taxonomy" id="47885"/>
    <lineage>
        <taxon>Bacteria</taxon>
        <taxon>Pseudomonadati</taxon>
        <taxon>Pseudomonadota</taxon>
        <taxon>Gammaproteobacteria</taxon>
        <taxon>Pseudomonadales</taxon>
        <taxon>Pseudomonadaceae</taxon>
        <taxon>Pseudomonas</taxon>
    </lineage>
</organism>
<gene>
    <name evidence="2" type="ORF">A4V15_01885</name>
</gene>
<dbReference type="InterPro" id="IPR015655">
    <property type="entry name" value="PP2C"/>
</dbReference>
<dbReference type="InterPro" id="IPR001932">
    <property type="entry name" value="PPM-type_phosphatase-like_dom"/>
</dbReference>
<dbReference type="InterPro" id="IPR036457">
    <property type="entry name" value="PPM-type-like_dom_sf"/>
</dbReference>
<evidence type="ECO:0000313" key="2">
    <source>
        <dbReference type="EMBL" id="OAN29714.1"/>
    </source>
</evidence>
<dbReference type="Gene3D" id="3.60.40.10">
    <property type="entry name" value="PPM-type phosphatase domain"/>
    <property type="match status" value="1"/>
</dbReference>
<evidence type="ECO:0000259" key="1">
    <source>
        <dbReference type="PROSITE" id="PS51746"/>
    </source>
</evidence>
<evidence type="ECO:0000313" key="3">
    <source>
        <dbReference type="Proteomes" id="UP000078356"/>
    </source>
</evidence>
<dbReference type="SMART" id="SM00331">
    <property type="entry name" value="PP2C_SIG"/>
    <property type="match status" value="1"/>
</dbReference>
<dbReference type="PANTHER" id="PTHR13832">
    <property type="entry name" value="PROTEIN PHOSPHATASE 2C"/>
    <property type="match status" value="1"/>
</dbReference>
<dbReference type="PROSITE" id="PS51746">
    <property type="entry name" value="PPM_2"/>
    <property type="match status" value="1"/>
</dbReference>